<comment type="caution">
    <text evidence="1">The sequence shown here is derived from an EMBL/GenBank/DDBJ whole genome shotgun (WGS) entry which is preliminary data.</text>
</comment>
<dbReference type="PANTHER" id="PTHR47526">
    <property type="entry name" value="ATP-DEPENDENT DNA HELICASE"/>
    <property type="match status" value="1"/>
</dbReference>
<evidence type="ECO:0000313" key="2">
    <source>
        <dbReference type="Proteomes" id="UP000828390"/>
    </source>
</evidence>
<proteinExistence type="predicted"/>
<gene>
    <name evidence="1" type="ORF">DPMN_121478</name>
</gene>
<reference evidence="1" key="2">
    <citation type="submission" date="2020-11" db="EMBL/GenBank/DDBJ databases">
        <authorList>
            <person name="McCartney M.A."/>
            <person name="Auch B."/>
            <person name="Kono T."/>
            <person name="Mallez S."/>
            <person name="Becker A."/>
            <person name="Gohl D.M."/>
            <person name="Silverstein K.A.T."/>
            <person name="Koren S."/>
            <person name="Bechman K.B."/>
            <person name="Herman A."/>
            <person name="Abrahante J.E."/>
            <person name="Garbe J."/>
        </authorList>
    </citation>
    <scope>NUCLEOTIDE SEQUENCE</scope>
    <source>
        <strain evidence="1">Duluth1</strain>
        <tissue evidence="1">Whole animal</tissue>
    </source>
</reference>
<protein>
    <submittedName>
        <fullName evidence="1">Uncharacterized protein</fullName>
    </submittedName>
</protein>
<dbReference type="Proteomes" id="UP000828390">
    <property type="component" value="Unassembled WGS sequence"/>
</dbReference>
<sequence length="87" mass="10007">MKSSHKRCSVEQCGLVISMEFDYLETFSDRIFLCACHGKRVIEVKWPYILVDSSRTINSLDFLNEDDIGHFTLKGHGNTYYDQIAGL</sequence>
<dbReference type="EMBL" id="JAIWYP010000005">
    <property type="protein sequence ID" value="KAH3819735.1"/>
    <property type="molecule type" value="Genomic_DNA"/>
</dbReference>
<reference evidence="1" key="1">
    <citation type="journal article" date="2019" name="bioRxiv">
        <title>The Genome of the Zebra Mussel, Dreissena polymorpha: A Resource for Invasive Species Research.</title>
        <authorList>
            <person name="McCartney M.A."/>
            <person name="Auch B."/>
            <person name="Kono T."/>
            <person name="Mallez S."/>
            <person name="Zhang Y."/>
            <person name="Obille A."/>
            <person name="Becker A."/>
            <person name="Abrahante J.E."/>
            <person name="Garbe J."/>
            <person name="Badalamenti J.P."/>
            <person name="Herman A."/>
            <person name="Mangelson H."/>
            <person name="Liachko I."/>
            <person name="Sullivan S."/>
            <person name="Sone E.D."/>
            <person name="Koren S."/>
            <person name="Silverstein K.A.T."/>
            <person name="Beckman K.B."/>
            <person name="Gohl D.M."/>
        </authorList>
    </citation>
    <scope>NUCLEOTIDE SEQUENCE</scope>
    <source>
        <strain evidence="1">Duluth1</strain>
        <tissue evidence="1">Whole animal</tissue>
    </source>
</reference>
<dbReference type="AlphaFoldDB" id="A0A9D4GQT2"/>
<dbReference type="PANTHER" id="PTHR47526:SF3">
    <property type="entry name" value="PHD-TYPE DOMAIN-CONTAINING PROTEIN"/>
    <property type="match status" value="1"/>
</dbReference>
<name>A0A9D4GQT2_DREPO</name>
<keyword evidence="2" id="KW-1185">Reference proteome</keyword>
<organism evidence="1 2">
    <name type="scientific">Dreissena polymorpha</name>
    <name type="common">Zebra mussel</name>
    <name type="synonym">Mytilus polymorpha</name>
    <dbReference type="NCBI Taxonomy" id="45954"/>
    <lineage>
        <taxon>Eukaryota</taxon>
        <taxon>Metazoa</taxon>
        <taxon>Spiralia</taxon>
        <taxon>Lophotrochozoa</taxon>
        <taxon>Mollusca</taxon>
        <taxon>Bivalvia</taxon>
        <taxon>Autobranchia</taxon>
        <taxon>Heteroconchia</taxon>
        <taxon>Euheterodonta</taxon>
        <taxon>Imparidentia</taxon>
        <taxon>Neoheterodontei</taxon>
        <taxon>Myida</taxon>
        <taxon>Dreissenoidea</taxon>
        <taxon>Dreissenidae</taxon>
        <taxon>Dreissena</taxon>
    </lineage>
</organism>
<accession>A0A9D4GQT2</accession>
<evidence type="ECO:0000313" key="1">
    <source>
        <dbReference type="EMBL" id="KAH3819735.1"/>
    </source>
</evidence>